<dbReference type="InterPro" id="IPR027417">
    <property type="entry name" value="P-loop_NTPase"/>
</dbReference>
<keyword evidence="2" id="KW-0547">Nucleotide-binding</keyword>
<evidence type="ECO:0000313" key="6">
    <source>
        <dbReference type="Ensembl" id="ENSHBUP00000017230.1"/>
    </source>
</evidence>
<dbReference type="Gene3D" id="3.40.50.300">
    <property type="entry name" value="P-loop containing nucleotide triphosphate hydrolases"/>
    <property type="match status" value="1"/>
</dbReference>
<evidence type="ECO:0000256" key="3">
    <source>
        <dbReference type="ARBA" id="ARBA00023134"/>
    </source>
</evidence>
<dbReference type="Ensembl" id="ENSHBUT00000034559.1">
    <property type="protein sequence ID" value="ENSHBUP00000017230.1"/>
    <property type="gene ID" value="ENSHBUG00000019235.1"/>
</dbReference>
<reference evidence="6" key="2">
    <citation type="submission" date="2025-09" db="UniProtKB">
        <authorList>
            <consortium name="Ensembl"/>
        </authorList>
    </citation>
    <scope>IDENTIFICATION</scope>
</reference>
<feature type="domain" description="AIG1-type G" evidence="5">
    <location>
        <begin position="177"/>
        <end position="368"/>
    </location>
</feature>
<feature type="region of interest" description="Disordered" evidence="4">
    <location>
        <begin position="149"/>
        <end position="173"/>
    </location>
</feature>
<dbReference type="InterPro" id="IPR045058">
    <property type="entry name" value="GIMA/IAN/Toc"/>
</dbReference>
<dbReference type="AlphaFoldDB" id="A0A3Q2VZ36"/>
<proteinExistence type="inferred from homology"/>
<dbReference type="PANTHER" id="PTHR10903">
    <property type="entry name" value="GTPASE, IMAP FAMILY MEMBER-RELATED"/>
    <property type="match status" value="1"/>
</dbReference>
<dbReference type="Proteomes" id="UP000264840">
    <property type="component" value="Unplaced"/>
</dbReference>
<dbReference type="GO" id="GO:0005525">
    <property type="term" value="F:GTP binding"/>
    <property type="evidence" value="ECO:0007669"/>
    <property type="project" value="UniProtKB-KW"/>
</dbReference>
<dbReference type="PANTHER" id="PTHR10903:SF188">
    <property type="entry name" value="GTPASE IMAP FAMILY MEMBER 2-LIKE-RELATED"/>
    <property type="match status" value="1"/>
</dbReference>
<protein>
    <submittedName>
        <fullName evidence="6">GTPase IMAP family member 8-like</fullName>
    </submittedName>
</protein>
<dbReference type="PROSITE" id="PS51720">
    <property type="entry name" value="G_AIG1"/>
    <property type="match status" value="1"/>
</dbReference>
<dbReference type="GeneTree" id="ENSGT00940000159509"/>
<keyword evidence="7" id="KW-1185">Reference proteome</keyword>
<dbReference type="FunFam" id="3.40.50.300:FF:000366">
    <property type="entry name" value="GTPase, IMAP family member 2"/>
    <property type="match status" value="1"/>
</dbReference>
<evidence type="ECO:0000256" key="2">
    <source>
        <dbReference type="ARBA" id="ARBA00022741"/>
    </source>
</evidence>
<name>A0A3Q2VZ36_HAPBU</name>
<evidence type="ECO:0000256" key="4">
    <source>
        <dbReference type="SAM" id="MobiDB-lite"/>
    </source>
</evidence>
<keyword evidence="3" id="KW-0342">GTP-binding</keyword>
<dbReference type="GeneID" id="102299882"/>
<accession>A0A3Q2VZ36</accession>
<dbReference type="Pfam" id="PF04548">
    <property type="entry name" value="AIG1"/>
    <property type="match status" value="1"/>
</dbReference>
<dbReference type="STRING" id="8153.ENSHBUP00000017230"/>
<evidence type="ECO:0000256" key="1">
    <source>
        <dbReference type="ARBA" id="ARBA00008535"/>
    </source>
</evidence>
<dbReference type="SUPFAM" id="SSF52540">
    <property type="entry name" value="P-loop containing nucleoside triphosphate hydrolases"/>
    <property type="match status" value="1"/>
</dbReference>
<reference evidence="6" key="1">
    <citation type="submission" date="2025-08" db="UniProtKB">
        <authorList>
            <consortium name="Ensembl"/>
        </authorList>
    </citation>
    <scope>IDENTIFICATION</scope>
</reference>
<evidence type="ECO:0000313" key="7">
    <source>
        <dbReference type="Proteomes" id="UP000264840"/>
    </source>
</evidence>
<organism evidence="6 7">
    <name type="scientific">Haplochromis burtoni</name>
    <name type="common">Burton's mouthbrooder</name>
    <name type="synonym">Chromis burtoni</name>
    <dbReference type="NCBI Taxonomy" id="8153"/>
    <lineage>
        <taxon>Eukaryota</taxon>
        <taxon>Metazoa</taxon>
        <taxon>Chordata</taxon>
        <taxon>Craniata</taxon>
        <taxon>Vertebrata</taxon>
        <taxon>Euteleostomi</taxon>
        <taxon>Actinopterygii</taxon>
        <taxon>Neopterygii</taxon>
        <taxon>Teleostei</taxon>
        <taxon>Neoteleostei</taxon>
        <taxon>Acanthomorphata</taxon>
        <taxon>Ovalentaria</taxon>
        <taxon>Cichlomorphae</taxon>
        <taxon>Cichliformes</taxon>
        <taxon>Cichlidae</taxon>
        <taxon>African cichlids</taxon>
        <taxon>Pseudocrenilabrinae</taxon>
        <taxon>Haplochromini</taxon>
        <taxon>Haplochromis</taxon>
    </lineage>
</organism>
<dbReference type="InterPro" id="IPR006703">
    <property type="entry name" value="G_AIG1"/>
</dbReference>
<comment type="similarity">
    <text evidence="1">Belongs to the TRAFAC class TrmE-Era-EngA-EngB-Septin-like GTPase superfamily. AIG1/Toc34/Toc159-like paraseptin GTPase family. IAN subfamily.</text>
</comment>
<sequence length="368" mass="41821">MLFLIIFTDKISVMILGNVKSLKKALITNILGKDLSVLTKRKILKNTEIYDDDTFEFTCTPDLNTTCDDIRELFSKNPNFDLCLLVVEDGFSTGNVQKQIKDLNKKTGKPREELTVVLPLRYKFTEYPFKFYTLEQVFSKLSKLLKDKQLNPTNKRKRSADTAEPQDGSKKKEKLTSTKVNLVLLGLAGTGKSASGNTILGKKHFVSRPSSNPVTTECQVEETEINDLHVRVIDTPDMFDDDTEPSVRDKHVKRCKELCESELCVYVLVMHVSRFTDGERDILEKLENTFGTKVKEQTVILFTRGENLEEAEMTLEGFLHSCQPGLKEIIEKCNNRCVLFENRSSSSDQVEKLMNTVSVVLKKTAKIQ</sequence>
<dbReference type="RefSeq" id="XP_042070523.1">
    <property type="nucleotide sequence ID" value="XM_042214589.1"/>
</dbReference>
<evidence type="ECO:0000259" key="5">
    <source>
        <dbReference type="PROSITE" id="PS51720"/>
    </source>
</evidence>